<gene>
    <name evidence="1" type="ORF">GA0070216_1371</name>
</gene>
<dbReference type="EMBL" id="FMCU01000037">
    <property type="protein sequence ID" value="SCF49674.1"/>
    <property type="molecule type" value="Genomic_DNA"/>
</dbReference>
<proteinExistence type="predicted"/>
<dbReference type="AlphaFoldDB" id="A0A1C5AXA3"/>
<dbReference type="OrthoDB" id="10009206at2"/>
<protein>
    <submittedName>
        <fullName evidence="1">Uncharacterized protein</fullName>
    </submittedName>
</protein>
<organism evidence="1 2">
    <name type="scientific">Micromonospora matsumotoense</name>
    <dbReference type="NCBI Taxonomy" id="121616"/>
    <lineage>
        <taxon>Bacteria</taxon>
        <taxon>Bacillati</taxon>
        <taxon>Actinomycetota</taxon>
        <taxon>Actinomycetes</taxon>
        <taxon>Micromonosporales</taxon>
        <taxon>Micromonosporaceae</taxon>
        <taxon>Micromonospora</taxon>
    </lineage>
</organism>
<sequence>MKKRLALTVAAITAVATLTLGSPAYALLWIWVGPYPAKAACDVERAEFANTYITQQCLYRDLTGTLNDGWYFKYAPEF</sequence>
<reference evidence="2" key="1">
    <citation type="submission" date="2016-06" db="EMBL/GenBank/DDBJ databases">
        <authorList>
            <person name="Varghese N."/>
            <person name="Submissions Spin"/>
        </authorList>
    </citation>
    <scope>NUCLEOTIDE SEQUENCE [LARGE SCALE GENOMIC DNA]</scope>
    <source>
        <strain evidence="2">DSM 44100</strain>
    </source>
</reference>
<accession>A0A1C5AXA3</accession>
<evidence type="ECO:0000313" key="1">
    <source>
        <dbReference type="EMBL" id="SCF49674.1"/>
    </source>
</evidence>
<dbReference type="Proteomes" id="UP000198797">
    <property type="component" value="Unassembled WGS sequence"/>
</dbReference>
<keyword evidence="2" id="KW-1185">Reference proteome</keyword>
<dbReference type="RefSeq" id="WP_141723285.1">
    <property type="nucleotide sequence ID" value="NZ_CP192025.1"/>
</dbReference>
<evidence type="ECO:0000313" key="2">
    <source>
        <dbReference type="Proteomes" id="UP000198797"/>
    </source>
</evidence>
<name>A0A1C5AXA3_9ACTN</name>